<dbReference type="Gene3D" id="3.90.950.10">
    <property type="match status" value="1"/>
</dbReference>
<dbReference type="CDD" id="cd00515">
    <property type="entry name" value="HAM1"/>
    <property type="match status" value="1"/>
</dbReference>
<evidence type="ECO:0000256" key="3">
    <source>
        <dbReference type="RuleBase" id="RU003781"/>
    </source>
</evidence>
<dbReference type="InterPro" id="IPR002637">
    <property type="entry name" value="RdgB/HAM1"/>
</dbReference>
<keyword evidence="2 3" id="KW-0378">Hydrolase</keyword>
<sequence>MLQYVTTNPGKLREAKSYLGDETIDTYDYDYPEIQAPTLEPIAAAGARDAYREVGEPVVVDDAGLFIDAFDGFPGPYSSFVETTMGVDRVWELAEPLSDRSAAFRCVLAYCDGEAVDDPVDDGDLPVQCFTGVVDGEIVAPRGDGGFGYDPIFEHDGATFAERTAAEKNELSHRGRALAAFAEWYQQR</sequence>
<evidence type="ECO:0000256" key="2">
    <source>
        <dbReference type="ARBA" id="ARBA00022801"/>
    </source>
</evidence>
<organism evidence="4 5">
    <name type="scientific">Halonotius aquaticus</name>
    <dbReference type="NCBI Taxonomy" id="2216978"/>
    <lineage>
        <taxon>Archaea</taxon>
        <taxon>Methanobacteriati</taxon>
        <taxon>Methanobacteriota</taxon>
        <taxon>Stenosarchaea group</taxon>
        <taxon>Halobacteria</taxon>
        <taxon>Halobacteriales</taxon>
        <taxon>Haloferacaceae</taxon>
        <taxon>Halonotius</taxon>
    </lineage>
</organism>
<protein>
    <submittedName>
        <fullName evidence="4">Non-canonical purine NTP pyrophosphatase, RdgB/HAM1 family</fullName>
    </submittedName>
</protein>
<dbReference type="GO" id="GO:0005737">
    <property type="term" value="C:cytoplasm"/>
    <property type="evidence" value="ECO:0007669"/>
    <property type="project" value="TreeGrafter"/>
</dbReference>
<dbReference type="InterPro" id="IPR029001">
    <property type="entry name" value="ITPase-like_fam"/>
</dbReference>
<dbReference type="GO" id="GO:0009143">
    <property type="term" value="P:nucleoside triphosphate catabolic process"/>
    <property type="evidence" value="ECO:0007669"/>
    <property type="project" value="InterPro"/>
</dbReference>
<reference evidence="4 5" key="1">
    <citation type="submission" date="2018-06" db="EMBL/GenBank/DDBJ databases">
        <title>Halonotius sp. F13-13 a new haloarchaeeon isolated from a solar saltern from Isla Cristina, Huelva, Spain.</title>
        <authorList>
            <person name="Duran-Viseras A."/>
            <person name="Sanchez-Porro C."/>
            <person name="Ventosa A."/>
        </authorList>
    </citation>
    <scope>NUCLEOTIDE SEQUENCE [LARGE SCALE GENOMIC DNA]</scope>
    <source>
        <strain evidence="4 5">F13-13</strain>
    </source>
</reference>
<keyword evidence="5" id="KW-1185">Reference proteome</keyword>
<dbReference type="NCBIfam" id="TIGR00042">
    <property type="entry name" value="RdgB/HAM1 family non-canonical purine NTP pyrophosphatase"/>
    <property type="match status" value="1"/>
</dbReference>
<evidence type="ECO:0000313" key="4">
    <source>
        <dbReference type="EMBL" id="RJX44721.1"/>
    </source>
</evidence>
<dbReference type="PANTHER" id="PTHR11067:SF9">
    <property type="entry name" value="INOSINE TRIPHOSPHATE PYROPHOSPHATASE"/>
    <property type="match status" value="1"/>
</dbReference>
<dbReference type="AlphaFoldDB" id="A0A3A6QD47"/>
<dbReference type="EMBL" id="QKNY01000003">
    <property type="protein sequence ID" value="RJX44721.1"/>
    <property type="molecule type" value="Genomic_DNA"/>
</dbReference>
<evidence type="ECO:0000313" key="5">
    <source>
        <dbReference type="Proteomes" id="UP000276588"/>
    </source>
</evidence>
<name>A0A3A6QD47_9EURY</name>
<dbReference type="GO" id="GO:0047429">
    <property type="term" value="F:nucleoside triphosphate diphosphatase activity"/>
    <property type="evidence" value="ECO:0007669"/>
    <property type="project" value="InterPro"/>
</dbReference>
<dbReference type="RefSeq" id="WP_120100372.1">
    <property type="nucleotide sequence ID" value="NZ_QKNY01000003.1"/>
</dbReference>
<dbReference type="SUPFAM" id="SSF52972">
    <property type="entry name" value="ITPase-like"/>
    <property type="match status" value="1"/>
</dbReference>
<accession>A0A3A6QD47</accession>
<dbReference type="PANTHER" id="PTHR11067">
    <property type="entry name" value="INOSINE TRIPHOSPHATE PYROPHOSPHATASE/HAM1 PROTEIN"/>
    <property type="match status" value="1"/>
</dbReference>
<comment type="similarity">
    <text evidence="1 3">Belongs to the HAM1 NTPase family.</text>
</comment>
<dbReference type="Pfam" id="PF01725">
    <property type="entry name" value="Ham1p_like"/>
    <property type="match status" value="1"/>
</dbReference>
<dbReference type="OrthoDB" id="372108at2157"/>
<evidence type="ECO:0000256" key="1">
    <source>
        <dbReference type="ARBA" id="ARBA00008023"/>
    </source>
</evidence>
<gene>
    <name evidence="4" type="primary">rdgB</name>
    <name evidence="4" type="ORF">DM826_01015</name>
</gene>
<proteinExistence type="inferred from homology"/>
<dbReference type="Proteomes" id="UP000276588">
    <property type="component" value="Unassembled WGS sequence"/>
</dbReference>
<comment type="caution">
    <text evidence="4">The sequence shown here is derived from an EMBL/GenBank/DDBJ whole genome shotgun (WGS) entry which is preliminary data.</text>
</comment>